<dbReference type="OMA" id="EMQCAYR"/>
<name>T0SBV5_SAPDV</name>
<dbReference type="GeneID" id="19943630"/>
<dbReference type="EMBL" id="JH767137">
    <property type="protein sequence ID" value="EQC40257.1"/>
    <property type="molecule type" value="Genomic_DNA"/>
</dbReference>
<sequence length="116" mass="13094">MISPKHNNNPMLCKYTYKACFNPRTTKKNGDLHMLCDHHRDKANEVQKTHAKKRKLLRAAQKATLLQSPPTTPTTANVLDLQFLSTLLDDAWAPRNVATDTTALTEDECAILFALF</sequence>
<evidence type="ECO:0000313" key="2">
    <source>
        <dbReference type="Proteomes" id="UP000030762"/>
    </source>
</evidence>
<dbReference type="Proteomes" id="UP000030762">
    <property type="component" value="Unassembled WGS sequence"/>
</dbReference>
<dbReference type="OrthoDB" id="89365at2759"/>
<reference evidence="1 2" key="1">
    <citation type="submission" date="2012-04" db="EMBL/GenBank/DDBJ databases">
        <title>The Genome Sequence of Saprolegnia declina VS20.</title>
        <authorList>
            <consortium name="The Broad Institute Genome Sequencing Platform"/>
            <person name="Russ C."/>
            <person name="Nusbaum C."/>
            <person name="Tyler B."/>
            <person name="van West P."/>
            <person name="Dieguez-Uribeondo J."/>
            <person name="de Bruijn I."/>
            <person name="Tripathy S."/>
            <person name="Jiang R."/>
            <person name="Young S.K."/>
            <person name="Zeng Q."/>
            <person name="Gargeya S."/>
            <person name="Fitzgerald M."/>
            <person name="Haas B."/>
            <person name="Abouelleil A."/>
            <person name="Alvarado L."/>
            <person name="Arachchi H.M."/>
            <person name="Berlin A."/>
            <person name="Chapman S.B."/>
            <person name="Goldberg J."/>
            <person name="Griggs A."/>
            <person name="Gujja S."/>
            <person name="Hansen M."/>
            <person name="Howarth C."/>
            <person name="Imamovic A."/>
            <person name="Larimer J."/>
            <person name="McCowen C."/>
            <person name="Montmayeur A."/>
            <person name="Murphy C."/>
            <person name="Neiman D."/>
            <person name="Pearson M."/>
            <person name="Priest M."/>
            <person name="Roberts A."/>
            <person name="Saif S."/>
            <person name="Shea T."/>
            <person name="Sisk P."/>
            <person name="Sykes S."/>
            <person name="Wortman J."/>
            <person name="Nusbaum C."/>
            <person name="Birren B."/>
        </authorList>
    </citation>
    <scope>NUCLEOTIDE SEQUENCE [LARGE SCALE GENOMIC DNA]</scope>
    <source>
        <strain evidence="1 2">VS20</strain>
    </source>
</reference>
<organism evidence="1 2">
    <name type="scientific">Saprolegnia diclina (strain VS20)</name>
    <dbReference type="NCBI Taxonomy" id="1156394"/>
    <lineage>
        <taxon>Eukaryota</taxon>
        <taxon>Sar</taxon>
        <taxon>Stramenopiles</taxon>
        <taxon>Oomycota</taxon>
        <taxon>Saprolegniomycetes</taxon>
        <taxon>Saprolegniales</taxon>
        <taxon>Saprolegniaceae</taxon>
        <taxon>Saprolegnia</taxon>
    </lineage>
</organism>
<dbReference type="eggNOG" id="ENOG502SZPV">
    <property type="taxonomic scope" value="Eukaryota"/>
</dbReference>
<dbReference type="RefSeq" id="XP_008606731.1">
    <property type="nucleotide sequence ID" value="XM_008608509.1"/>
</dbReference>
<proteinExistence type="predicted"/>
<accession>T0SBV5</accession>
<protein>
    <submittedName>
        <fullName evidence="1">Uncharacterized protein</fullName>
    </submittedName>
</protein>
<gene>
    <name evidence="1" type="ORF">SDRG_02903</name>
</gene>
<keyword evidence="2" id="KW-1185">Reference proteome</keyword>
<dbReference type="InParanoid" id="T0SBV5"/>
<evidence type="ECO:0000313" key="1">
    <source>
        <dbReference type="EMBL" id="EQC40257.1"/>
    </source>
</evidence>
<dbReference type="AlphaFoldDB" id="T0SBV5"/>
<dbReference type="VEuPathDB" id="FungiDB:SDRG_02903"/>